<evidence type="ECO:0000313" key="1">
    <source>
        <dbReference type="EMBL" id="QCP34943.1"/>
    </source>
</evidence>
<dbReference type="RefSeq" id="WP_022261448.1">
    <property type="nucleotide sequence ID" value="NZ_CP040058.1"/>
</dbReference>
<dbReference type="Proteomes" id="UP000298653">
    <property type="component" value="Chromosome"/>
</dbReference>
<dbReference type="EMBL" id="CP040058">
    <property type="protein sequence ID" value="QCP34943.1"/>
    <property type="molecule type" value="Genomic_DNA"/>
</dbReference>
<keyword evidence="2" id="KW-1185">Reference proteome</keyword>
<organism evidence="1 2">
    <name type="scientific">Anaerostipes rhamnosivorans</name>
    <dbReference type="NCBI Taxonomy" id="1229621"/>
    <lineage>
        <taxon>Bacteria</taxon>
        <taxon>Bacillati</taxon>
        <taxon>Bacillota</taxon>
        <taxon>Clostridia</taxon>
        <taxon>Lachnospirales</taxon>
        <taxon>Lachnospiraceae</taxon>
        <taxon>Anaerostipes</taxon>
    </lineage>
</organism>
<dbReference type="AlphaFoldDB" id="A0A4P8IG89"/>
<proteinExistence type="predicted"/>
<reference evidence="1 2" key="1">
    <citation type="submission" date="2019-05" db="EMBL/GenBank/DDBJ databases">
        <title>Complete genome sequencing of Anaerostipes rhamnosivorans.</title>
        <authorList>
            <person name="Bui T.P.N."/>
            <person name="de Vos W.M."/>
        </authorList>
    </citation>
    <scope>NUCLEOTIDE SEQUENCE [LARGE SCALE GENOMIC DNA]</scope>
    <source>
        <strain evidence="1 2">1y2</strain>
    </source>
</reference>
<accession>A0A4P8IG89</accession>
<gene>
    <name evidence="1" type="ORF">AR1Y2_1489</name>
</gene>
<sequence>MKNAIIGLIVVVLGLLTIVAFSKMSSTSTRDTELSTCVSEAVKNTMDGTSEFHSDAEMAQDFERNLKAGMNSKGKIKIIYYGVDYQKGLLDVEVVQTHQMDGKTKTMKCRKTSVLEEKER</sequence>
<protein>
    <submittedName>
        <fullName evidence="1">Uncharacterized protein</fullName>
    </submittedName>
</protein>
<dbReference type="OrthoDB" id="1925029at2"/>
<dbReference type="KEGG" id="arf:AR1Y2_1489"/>
<evidence type="ECO:0000313" key="2">
    <source>
        <dbReference type="Proteomes" id="UP000298653"/>
    </source>
</evidence>
<name>A0A4P8IG89_9FIRM</name>